<dbReference type="PANTHER" id="PTHR21286:SF0">
    <property type="entry name" value="NUCLEAR PORE COMPLEX PROTEIN NUP160"/>
    <property type="match status" value="1"/>
</dbReference>
<evidence type="ECO:0000259" key="4">
    <source>
        <dbReference type="Pfam" id="PF11715"/>
    </source>
</evidence>
<dbReference type="Pfam" id="PF21486">
    <property type="entry name" value="NUP120_helical"/>
    <property type="match status" value="1"/>
</dbReference>
<evidence type="ECO:0000256" key="2">
    <source>
        <dbReference type="ARBA" id="ARBA00022448"/>
    </source>
</evidence>
<comment type="subcellular location">
    <subcellularLocation>
        <location evidence="1">Nucleus</location>
    </subcellularLocation>
</comment>
<feature type="domain" description="Nucleoporin Nup120/160 beta-propeller" evidence="4">
    <location>
        <begin position="83"/>
        <end position="582"/>
    </location>
</feature>
<dbReference type="HOGENOM" id="CLU_003258_0_0_1"/>
<feature type="domain" description="Nucleoporin Nup120 helical" evidence="5">
    <location>
        <begin position="624"/>
        <end position="763"/>
    </location>
</feature>
<evidence type="ECO:0000313" key="7">
    <source>
        <dbReference type="EMBL" id="KHJ34191.1"/>
    </source>
</evidence>
<evidence type="ECO:0000259" key="5">
    <source>
        <dbReference type="Pfam" id="PF21486"/>
    </source>
</evidence>
<dbReference type="STRING" id="52586.A0A0B1PB69"/>
<reference evidence="7 8" key="1">
    <citation type="journal article" date="2014" name="BMC Genomics">
        <title>Adaptive genomic structural variation in the grape powdery mildew pathogen, Erysiphe necator.</title>
        <authorList>
            <person name="Jones L."/>
            <person name="Riaz S."/>
            <person name="Morales-Cruz A."/>
            <person name="Amrine K.C."/>
            <person name="McGuire B."/>
            <person name="Gubler W.D."/>
            <person name="Walker M.A."/>
            <person name="Cantu D."/>
        </authorList>
    </citation>
    <scope>NUCLEOTIDE SEQUENCE [LARGE SCALE GENOMIC DNA]</scope>
    <source>
        <strain evidence="8">c</strain>
    </source>
</reference>
<keyword evidence="8" id="KW-1185">Reference proteome</keyword>
<dbReference type="AlphaFoldDB" id="A0A0B1PB69"/>
<evidence type="ECO:0000256" key="3">
    <source>
        <dbReference type="ARBA" id="ARBA00023242"/>
    </source>
</evidence>
<dbReference type="GO" id="GO:0017056">
    <property type="term" value="F:structural constituent of nuclear pore"/>
    <property type="evidence" value="ECO:0007669"/>
    <property type="project" value="TreeGrafter"/>
</dbReference>
<dbReference type="EMBL" id="JNVN01000997">
    <property type="protein sequence ID" value="KHJ34191.1"/>
    <property type="molecule type" value="Genomic_DNA"/>
</dbReference>
<dbReference type="PANTHER" id="PTHR21286">
    <property type="entry name" value="NUCLEAR PORE COMPLEX PROTEIN NUP160"/>
    <property type="match status" value="1"/>
</dbReference>
<dbReference type="InterPro" id="IPR048884">
    <property type="entry name" value="Nup120_helical"/>
</dbReference>
<accession>A0A0B1PB69</accession>
<gene>
    <name evidence="7" type="ORF">EV44_g4893</name>
</gene>
<protein>
    <submittedName>
        <fullName evidence="7">Putative dna repair protein rad51</fullName>
    </submittedName>
</protein>
<sequence length="1259" mass="143867">MEAIRLEYSYRETRLDVHSTDHQATTISIRLPTAVPSSFSGVKQSRSIIAITQNAEDEKTFRQRYIATSSSIYHRRHNRTPQSFLSRVIENQNVLSIRVVDLSVPSNVAEPFIYTLRFTFPHSILPTCIAFSDSRERDELTVYVLTDSKQIWTLSLRPDFFSNASSIDENMTDWCNIYYPRSLGIKTPYRLVALNDNELMISFHDGALARLERSEDLSGYSWKEQQYNEGGWGHSFRSMVPFHTASGIYYEGNYVQPSAATSIASPANIIEGVTYIFTVTIDHRLRIWNLDLGRIAYSGDILTQELETQDEAKQIIDPSQSRLVQVISNNRIGIICITYSPLSSGVFKLWNVVAENDGNLTLIDLYPNCILTPPAPSSDIWTLADFAVTSVNAKEDKISIWILWKNNLTYQLLNLEFSTSLETQAQNIWNEGWKAVVLDQLCDIPIPKIQAHDPSDVTDKWLDFILFPGRFSLATIETGLAIYEQGLGMEKDFSCKSRSLVDRMCTSIASTAALARSSVGSLDFDLFRTTTHTQWMRFYRLLIDLHDQRGEALSLVIDPDEEMPWVTLADGLSIVRESTQLEKIWYKSTSRIDRNDRVSLLLFAAANFRNSIPETLSFSCNSFIREEIHQDPSLTVRTRMQKFYEKCDFATQIGDGEFEELLRNLDGDFTNITEEAYTEIIELLGPFKNADKSNRSSQQQISVMTKFGNQIIVKGTQQIIQLYRSICLDQLILLVLIENEIVNSEDEDESVIQIGTAPIYNKLISILSRLEFIYWLFKTQILIPGIKKSNISVAKSELSSLETNSTATVTTITNNAAIIKNSNTNSKGTINNNITKINTGTVTIFEGVLNDSFTLDQFADTEKLQQNMLSYVTKFLQQISTTITNNQYHNGNFNDDEEICDFVHYELSPIGVQCFLLKQDRPDLALDCAMRFLDNDYFPTYILGRIHLATMELSIAASLFKKAAVGMALSTPPKQQWLQKLHNYYQKTDYIIESEKKLLFGSGLAKYYFHVMLLFQKGQFYSYVIEFARLSHQFIGNKREEEEENILKQIHIHLFNAALYTARYDIAYSALTRFTNPTLQTTYLRTLIIKMCETSNASYLIEFPFVGMQDKVDGILSQKCQNTMDILSGISYHKILYAWRIKQSNFRGAASILLNRLYRLRKLGSADQIIESHQLETPITQQYISLINTLCCVDPKQAWILQEIENTENQSSMINEQSPKRQVITLSDLRNNYQAELDRLGAIHNNQFQFEGSDPMNIL</sequence>
<dbReference type="InterPro" id="IPR059141">
    <property type="entry name" value="Beta-prop_Nup120_160"/>
</dbReference>
<name>A0A0B1PB69_UNCNE</name>
<dbReference type="InterPro" id="IPR056548">
    <property type="entry name" value="HEAT_Nup120"/>
</dbReference>
<proteinExistence type="predicted"/>
<keyword evidence="2" id="KW-0813">Transport</keyword>
<dbReference type="InterPro" id="IPR021717">
    <property type="entry name" value="Nucleoporin_Nup160"/>
</dbReference>
<dbReference type="GO" id="GO:0005643">
    <property type="term" value="C:nuclear pore"/>
    <property type="evidence" value="ECO:0007669"/>
    <property type="project" value="UniProtKB-ARBA"/>
</dbReference>
<keyword evidence="3" id="KW-0539">Nucleus</keyword>
<dbReference type="Pfam" id="PF23300">
    <property type="entry name" value="HEAT_Nup120"/>
    <property type="match status" value="1"/>
</dbReference>
<evidence type="ECO:0000256" key="1">
    <source>
        <dbReference type="ARBA" id="ARBA00004123"/>
    </source>
</evidence>
<organism evidence="7 8">
    <name type="scientific">Uncinula necator</name>
    <name type="common">Grape powdery mildew</name>
    <dbReference type="NCBI Taxonomy" id="52586"/>
    <lineage>
        <taxon>Eukaryota</taxon>
        <taxon>Fungi</taxon>
        <taxon>Dikarya</taxon>
        <taxon>Ascomycota</taxon>
        <taxon>Pezizomycotina</taxon>
        <taxon>Leotiomycetes</taxon>
        <taxon>Erysiphales</taxon>
        <taxon>Erysiphaceae</taxon>
        <taxon>Erysiphe</taxon>
    </lineage>
</organism>
<feature type="domain" description="Nucleoporin nup120-like HEAT repeat" evidence="6">
    <location>
        <begin position="912"/>
        <end position="1093"/>
    </location>
</feature>
<dbReference type="Pfam" id="PF11715">
    <property type="entry name" value="Beta-prop_Nup120_160"/>
    <property type="match status" value="1"/>
</dbReference>
<dbReference type="OMA" id="MDFTRYR"/>
<evidence type="ECO:0000313" key="8">
    <source>
        <dbReference type="Proteomes" id="UP000030854"/>
    </source>
</evidence>
<evidence type="ECO:0000259" key="6">
    <source>
        <dbReference type="Pfam" id="PF23300"/>
    </source>
</evidence>
<comment type="caution">
    <text evidence="7">The sequence shown here is derived from an EMBL/GenBank/DDBJ whole genome shotgun (WGS) entry which is preliminary data.</text>
</comment>
<dbReference type="Proteomes" id="UP000030854">
    <property type="component" value="Unassembled WGS sequence"/>
</dbReference>
<dbReference type="SUPFAM" id="SSF101908">
    <property type="entry name" value="Putative isomerase YbhE"/>
    <property type="match status" value="1"/>
</dbReference>